<proteinExistence type="predicted"/>
<dbReference type="Gene3D" id="3.30.420.10">
    <property type="entry name" value="Ribonuclease H-like superfamily/Ribonuclease H"/>
    <property type="match status" value="1"/>
</dbReference>
<dbReference type="AlphaFoldDB" id="A0A2S4PJZ0"/>
<feature type="non-terminal residue" evidence="1">
    <location>
        <position position="63"/>
    </location>
</feature>
<name>A0A2S4PJZ0_9PEZI</name>
<dbReference type="InterPro" id="IPR036397">
    <property type="entry name" value="RNaseH_sf"/>
</dbReference>
<dbReference type="GO" id="GO:0003676">
    <property type="term" value="F:nucleic acid binding"/>
    <property type="evidence" value="ECO:0007669"/>
    <property type="project" value="InterPro"/>
</dbReference>
<sequence>MKNYIQFNYPSLGGGKKQCQVKLRVVVKEAWDSVPSEYFVKVIETMPARCQAVKAADGGPTKY</sequence>
<gene>
    <name evidence="1" type="ORF">EPUL_006404</name>
</gene>
<evidence type="ECO:0000313" key="2">
    <source>
        <dbReference type="Proteomes" id="UP000237438"/>
    </source>
</evidence>
<dbReference type="EMBL" id="PEDP01003097">
    <property type="protein sequence ID" value="POS82335.1"/>
    <property type="molecule type" value="Genomic_DNA"/>
</dbReference>
<evidence type="ECO:0000313" key="1">
    <source>
        <dbReference type="EMBL" id="POS82335.1"/>
    </source>
</evidence>
<protein>
    <submittedName>
        <fullName evidence="1">Uncharacterized protein</fullName>
    </submittedName>
</protein>
<organism evidence="1 2">
    <name type="scientific">Erysiphe pulchra</name>
    <dbReference type="NCBI Taxonomy" id="225359"/>
    <lineage>
        <taxon>Eukaryota</taxon>
        <taxon>Fungi</taxon>
        <taxon>Dikarya</taxon>
        <taxon>Ascomycota</taxon>
        <taxon>Pezizomycotina</taxon>
        <taxon>Leotiomycetes</taxon>
        <taxon>Erysiphales</taxon>
        <taxon>Erysiphaceae</taxon>
        <taxon>Erysiphe</taxon>
    </lineage>
</organism>
<reference evidence="1 2" key="1">
    <citation type="submission" date="2017-10" db="EMBL/GenBank/DDBJ databases">
        <title>Development of genomic resources for the powdery mildew, Erysiphe pulchra.</title>
        <authorList>
            <person name="Wadl P.A."/>
            <person name="Mack B.M."/>
            <person name="Moore G."/>
            <person name="Beltz S.B."/>
        </authorList>
    </citation>
    <scope>NUCLEOTIDE SEQUENCE [LARGE SCALE GENOMIC DNA]</scope>
    <source>
        <strain evidence="1">Cflorida</strain>
    </source>
</reference>
<dbReference type="Proteomes" id="UP000237438">
    <property type="component" value="Unassembled WGS sequence"/>
</dbReference>
<keyword evidence="2" id="KW-1185">Reference proteome</keyword>
<accession>A0A2S4PJZ0</accession>
<comment type="caution">
    <text evidence="1">The sequence shown here is derived from an EMBL/GenBank/DDBJ whole genome shotgun (WGS) entry which is preliminary data.</text>
</comment>
<dbReference type="OrthoDB" id="3558968at2759"/>